<dbReference type="EMBL" id="JACIDZ010000012">
    <property type="protein sequence ID" value="MBB4123380.1"/>
    <property type="molecule type" value="Genomic_DNA"/>
</dbReference>
<accession>A0A7W6KNY2</accession>
<keyword evidence="1" id="KW-1133">Transmembrane helix</keyword>
<keyword evidence="4" id="KW-1185">Reference proteome</keyword>
<feature type="transmembrane region" description="Helical" evidence="1">
    <location>
        <begin position="55"/>
        <end position="73"/>
    </location>
</feature>
<dbReference type="SUPFAM" id="SSF81469">
    <property type="entry name" value="Bacterial aa3 type cytochrome c oxidase subunit IV"/>
    <property type="match status" value="1"/>
</dbReference>
<dbReference type="RefSeq" id="WP_183488324.1">
    <property type="nucleotide sequence ID" value="NZ_JACIDZ010000012.1"/>
</dbReference>
<feature type="domain" description="Cytochrome c oxidase subunit IV bacterial aa3 type" evidence="2">
    <location>
        <begin position="7"/>
        <end position="49"/>
    </location>
</feature>
<dbReference type="Pfam" id="PF07835">
    <property type="entry name" value="COX4_pro_2"/>
    <property type="match status" value="1"/>
</dbReference>
<keyword evidence="1" id="KW-0812">Transmembrane</keyword>
<evidence type="ECO:0000256" key="1">
    <source>
        <dbReference type="SAM" id="Phobius"/>
    </source>
</evidence>
<evidence type="ECO:0000313" key="3">
    <source>
        <dbReference type="EMBL" id="MBB4123380.1"/>
    </source>
</evidence>
<evidence type="ECO:0000259" key="2">
    <source>
        <dbReference type="Pfam" id="PF07835"/>
    </source>
</evidence>
<dbReference type="Proteomes" id="UP000530571">
    <property type="component" value="Unassembled WGS sequence"/>
</dbReference>
<comment type="caution">
    <text evidence="3">The sequence shown here is derived from an EMBL/GenBank/DDBJ whole genome shotgun (WGS) entry which is preliminary data.</text>
</comment>
<keyword evidence="1" id="KW-0472">Membrane</keyword>
<dbReference type="Gene3D" id="1.20.5.160">
    <property type="entry name" value="Bacterial aa3 type cytochrome c oxidase subunit IV"/>
    <property type="match status" value="1"/>
</dbReference>
<protein>
    <submittedName>
        <fullName evidence="3">Putative membrane protein</fullName>
    </submittedName>
</protein>
<feature type="transmembrane region" description="Helical" evidence="1">
    <location>
        <begin position="30"/>
        <end position="49"/>
    </location>
</feature>
<dbReference type="AlphaFoldDB" id="A0A7W6KNY2"/>
<dbReference type="InterPro" id="IPR012422">
    <property type="entry name" value="Cyt_c_oxidase_su4_bac-aa3"/>
</dbReference>
<organism evidence="3 4">
    <name type="scientific">Martelella radicis</name>
    <dbReference type="NCBI Taxonomy" id="1397476"/>
    <lineage>
        <taxon>Bacteria</taxon>
        <taxon>Pseudomonadati</taxon>
        <taxon>Pseudomonadota</taxon>
        <taxon>Alphaproteobacteria</taxon>
        <taxon>Hyphomicrobiales</taxon>
        <taxon>Aurantimonadaceae</taxon>
        <taxon>Martelella</taxon>
    </lineage>
</organism>
<gene>
    <name evidence="3" type="ORF">GGR30_003325</name>
</gene>
<reference evidence="3 4" key="1">
    <citation type="submission" date="2020-08" db="EMBL/GenBank/DDBJ databases">
        <title>Genomic Encyclopedia of Type Strains, Phase IV (KMG-IV): sequencing the most valuable type-strain genomes for metagenomic binning, comparative biology and taxonomic classification.</title>
        <authorList>
            <person name="Goeker M."/>
        </authorList>
    </citation>
    <scope>NUCLEOTIDE SEQUENCE [LARGE SCALE GENOMIC DNA]</scope>
    <source>
        <strain evidence="3 4">DSM 28101</strain>
    </source>
</reference>
<name>A0A7W6KNY2_9HYPH</name>
<sequence>MQNVDTGATKPADEMDYAEHANTYKLFLNGAKYGTVIIGALLVAMAAGLVGPFGFISSLIIFILISAIGLYILR</sequence>
<dbReference type="InterPro" id="IPR036596">
    <property type="entry name" value="Cyt-C_aa3_sf"/>
</dbReference>
<proteinExistence type="predicted"/>
<evidence type="ECO:0000313" key="4">
    <source>
        <dbReference type="Proteomes" id="UP000530571"/>
    </source>
</evidence>